<proteinExistence type="predicted"/>
<evidence type="ECO:0000256" key="1">
    <source>
        <dbReference type="SAM" id="MobiDB-lite"/>
    </source>
</evidence>
<feature type="region of interest" description="Disordered" evidence="1">
    <location>
        <begin position="80"/>
        <end position="102"/>
    </location>
</feature>
<organism evidence="2 3">
    <name type="scientific">Champsocephalus gunnari</name>
    <name type="common">Mackerel icefish</name>
    <dbReference type="NCBI Taxonomy" id="52237"/>
    <lineage>
        <taxon>Eukaryota</taxon>
        <taxon>Metazoa</taxon>
        <taxon>Chordata</taxon>
        <taxon>Craniata</taxon>
        <taxon>Vertebrata</taxon>
        <taxon>Euteleostomi</taxon>
        <taxon>Actinopterygii</taxon>
        <taxon>Neopterygii</taxon>
        <taxon>Teleostei</taxon>
        <taxon>Neoteleostei</taxon>
        <taxon>Acanthomorphata</taxon>
        <taxon>Eupercaria</taxon>
        <taxon>Perciformes</taxon>
        <taxon>Notothenioidei</taxon>
        <taxon>Channichthyidae</taxon>
        <taxon>Champsocephalus</taxon>
    </lineage>
</organism>
<protein>
    <submittedName>
        <fullName evidence="2">Uncharacterized protein</fullName>
    </submittedName>
</protein>
<keyword evidence="3" id="KW-1185">Reference proteome</keyword>
<reference evidence="2 3" key="1">
    <citation type="journal article" date="2023" name="Mol. Biol. Evol.">
        <title>Genomics of Secondarily Temperate Adaptation in the Only Non-Antarctic Icefish.</title>
        <authorList>
            <person name="Rivera-Colon A.G."/>
            <person name="Rayamajhi N."/>
            <person name="Minhas B.F."/>
            <person name="Madrigal G."/>
            <person name="Bilyk K.T."/>
            <person name="Yoon V."/>
            <person name="Hune M."/>
            <person name="Gregory S."/>
            <person name="Cheng C.H.C."/>
            <person name="Catchen J.M."/>
        </authorList>
    </citation>
    <scope>NUCLEOTIDE SEQUENCE [LARGE SCALE GENOMIC DNA]</scope>
    <source>
        <tissue evidence="2">White muscle</tissue>
    </source>
</reference>
<dbReference type="EMBL" id="JAURVH010001536">
    <property type="protein sequence ID" value="KAK5891240.1"/>
    <property type="molecule type" value="Genomic_DNA"/>
</dbReference>
<sequence length="113" mass="12280">MHCHSAEARRTNRTLLRITNLIECQGNTAGENSALHPVPAAWANPLTLGSSRAHRHMAPTPTGLHRALRKRPVTLPRPSAILAASPPLPQTTSDLSHTDPRRGTVNKHLAILM</sequence>
<evidence type="ECO:0000313" key="2">
    <source>
        <dbReference type="EMBL" id="KAK5891240.1"/>
    </source>
</evidence>
<dbReference type="Proteomes" id="UP001331515">
    <property type="component" value="Unassembled WGS sequence"/>
</dbReference>
<name>A0AAN8BW54_CHAGU</name>
<comment type="caution">
    <text evidence="2">The sequence shown here is derived from an EMBL/GenBank/DDBJ whole genome shotgun (WGS) entry which is preliminary data.</text>
</comment>
<accession>A0AAN8BW54</accession>
<gene>
    <name evidence="2" type="ORF">CgunFtcFv8_018514</name>
</gene>
<dbReference type="AlphaFoldDB" id="A0AAN8BW54"/>
<evidence type="ECO:0000313" key="3">
    <source>
        <dbReference type="Proteomes" id="UP001331515"/>
    </source>
</evidence>